<dbReference type="SUPFAM" id="SSF53448">
    <property type="entry name" value="Nucleotide-diphospho-sugar transferases"/>
    <property type="match status" value="1"/>
</dbReference>
<organism evidence="7 8">
    <name type="scientific">Alloyangia mangrovi</name>
    <dbReference type="NCBI Taxonomy" id="1779329"/>
    <lineage>
        <taxon>Bacteria</taxon>
        <taxon>Pseudomonadati</taxon>
        <taxon>Pseudomonadota</taxon>
        <taxon>Alphaproteobacteria</taxon>
        <taxon>Rhodobacterales</taxon>
        <taxon>Roseobacteraceae</taxon>
        <taxon>Alloyangia</taxon>
    </lineage>
</organism>
<evidence type="ECO:0000313" key="8">
    <source>
        <dbReference type="Proteomes" id="UP000217448"/>
    </source>
</evidence>
<gene>
    <name evidence="7" type="ORF">CLG85_005445</name>
</gene>
<accession>A0ABT2KHH3</accession>
<comment type="similarity">
    <text evidence="2">Belongs to the glycosyltransferase 2 family.</text>
</comment>
<evidence type="ECO:0000256" key="4">
    <source>
        <dbReference type="ARBA" id="ARBA00022679"/>
    </source>
</evidence>
<dbReference type="Pfam" id="PF00535">
    <property type="entry name" value="Glycos_transf_2"/>
    <property type="match status" value="1"/>
</dbReference>
<evidence type="ECO:0000256" key="5">
    <source>
        <dbReference type="ARBA" id="ARBA00022842"/>
    </source>
</evidence>
<keyword evidence="3" id="KW-0328">Glycosyltransferase</keyword>
<dbReference type="CDD" id="cd04179">
    <property type="entry name" value="DPM_DPG-synthase_like"/>
    <property type="match status" value="1"/>
</dbReference>
<evidence type="ECO:0000256" key="2">
    <source>
        <dbReference type="ARBA" id="ARBA00006739"/>
    </source>
</evidence>
<keyword evidence="5" id="KW-0460">Magnesium</keyword>
<dbReference type="Gene3D" id="3.90.550.10">
    <property type="entry name" value="Spore Coat Polysaccharide Biosynthesis Protein SpsA, Chain A"/>
    <property type="match status" value="1"/>
</dbReference>
<dbReference type="InterPro" id="IPR001173">
    <property type="entry name" value="Glyco_trans_2-like"/>
</dbReference>
<name>A0ABT2KHH3_9RHOB</name>
<dbReference type="PANTHER" id="PTHR48090:SF10">
    <property type="entry name" value="GLUCOSYL-3-PHOSPHOGLYCERATE SYNTHASE"/>
    <property type="match status" value="1"/>
</dbReference>
<dbReference type="PANTHER" id="PTHR48090">
    <property type="entry name" value="UNDECAPRENYL-PHOSPHATE 4-DEOXY-4-FORMAMIDO-L-ARABINOSE TRANSFERASE-RELATED"/>
    <property type="match status" value="1"/>
</dbReference>
<evidence type="ECO:0000313" key="7">
    <source>
        <dbReference type="EMBL" id="MCT4369810.1"/>
    </source>
</evidence>
<dbReference type="InterPro" id="IPR029044">
    <property type="entry name" value="Nucleotide-diphossugar_trans"/>
</dbReference>
<evidence type="ECO:0000256" key="3">
    <source>
        <dbReference type="ARBA" id="ARBA00022676"/>
    </source>
</evidence>
<reference evidence="8" key="1">
    <citation type="submission" date="2023-07" db="EMBL/GenBank/DDBJ databases">
        <title>Yangia mangrovi SAOS 153D genome.</title>
        <authorList>
            <person name="Verma A."/>
            <person name="Pal Y."/>
            <person name="Sundharam S."/>
            <person name="Bisht B."/>
            <person name="Srinivasan K."/>
        </authorList>
    </citation>
    <scope>NUCLEOTIDE SEQUENCE [LARGE SCALE GENOMIC DNA]</scope>
    <source>
        <strain evidence="8">SAOS 153D</strain>
    </source>
</reference>
<feature type="domain" description="Glycosyltransferase 2-like" evidence="6">
    <location>
        <begin position="30"/>
        <end position="145"/>
    </location>
</feature>
<proteinExistence type="inferred from homology"/>
<keyword evidence="4" id="KW-0808">Transferase</keyword>
<sequence>MGWVLRRGVKTGWKAGLKLGGQTVTTCALSCIIPAYNEAPRISAVLAAVLDHPLIGEVVVVDDGSSDGTAEVAETAGQGHAKLRVLRQPENGGKTRAVARGIAEARGVHVLLLDSDLIGLGEGHLSALAAPVLEGRADAAMSLRRNAPLLWRAIGIDYISGERVMPRAVLAAQMEALHALPRFGLEVFMNRLWIEAGLRVAVVRWPEVESPWKHDKRGGWIAGLRADAAMMGDIFRTVRPDEALRQVLELRGLRVS</sequence>
<evidence type="ECO:0000259" key="6">
    <source>
        <dbReference type="Pfam" id="PF00535"/>
    </source>
</evidence>
<evidence type="ECO:0000256" key="1">
    <source>
        <dbReference type="ARBA" id="ARBA00001946"/>
    </source>
</evidence>
<dbReference type="EMBL" id="NTHN02000007">
    <property type="protein sequence ID" value="MCT4369810.1"/>
    <property type="molecule type" value="Genomic_DNA"/>
</dbReference>
<comment type="caution">
    <text evidence="7">The sequence shown here is derived from an EMBL/GenBank/DDBJ whole genome shotgun (WGS) entry which is preliminary data.</text>
</comment>
<keyword evidence="8" id="KW-1185">Reference proteome</keyword>
<comment type="cofactor">
    <cofactor evidence="1">
        <name>Mg(2+)</name>
        <dbReference type="ChEBI" id="CHEBI:18420"/>
    </cofactor>
</comment>
<protein>
    <submittedName>
        <fullName evidence="7">Glycosyltransferase family 2 protein</fullName>
    </submittedName>
</protein>
<dbReference type="Proteomes" id="UP000217448">
    <property type="component" value="Unassembled WGS sequence"/>
</dbReference>
<dbReference type="InterPro" id="IPR050256">
    <property type="entry name" value="Glycosyltransferase_2"/>
</dbReference>